<keyword evidence="3 5" id="KW-1133">Transmembrane helix</keyword>
<dbReference type="Proteomes" id="UP000515861">
    <property type="component" value="Chromosome"/>
</dbReference>
<evidence type="ECO:0000256" key="5">
    <source>
        <dbReference type="SAM" id="Phobius"/>
    </source>
</evidence>
<feature type="transmembrane region" description="Helical" evidence="5">
    <location>
        <begin position="30"/>
        <end position="52"/>
    </location>
</feature>
<feature type="transmembrane region" description="Helical" evidence="5">
    <location>
        <begin position="104"/>
        <end position="123"/>
    </location>
</feature>
<dbReference type="InterPro" id="IPR003807">
    <property type="entry name" value="DUF202"/>
</dbReference>
<dbReference type="EMBL" id="CP060697">
    <property type="protein sequence ID" value="QNM82794.1"/>
    <property type="molecule type" value="Genomic_DNA"/>
</dbReference>
<organism evidence="7 8">
    <name type="scientific">Sphingomonas sabuli</name>
    <dbReference type="NCBI Taxonomy" id="2764186"/>
    <lineage>
        <taxon>Bacteria</taxon>
        <taxon>Pseudomonadati</taxon>
        <taxon>Pseudomonadota</taxon>
        <taxon>Alphaproteobacteria</taxon>
        <taxon>Sphingomonadales</taxon>
        <taxon>Sphingomonadaceae</taxon>
        <taxon>Sphingomonas</taxon>
    </lineage>
</organism>
<reference evidence="7 8" key="1">
    <citation type="submission" date="2020-08" db="EMBL/GenBank/DDBJ databases">
        <title>Sphingomonas sp. sand1-3 16S ribosomal RNA gene Genome sequencing and assembly.</title>
        <authorList>
            <person name="Kang M."/>
        </authorList>
    </citation>
    <scope>NUCLEOTIDE SEQUENCE [LARGE SCALE GENOMIC DNA]</scope>
    <source>
        <strain evidence="8">sand1-3</strain>
    </source>
</reference>
<evidence type="ECO:0000313" key="7">
    <source>
        <dbReference type="EMBL" id="QNM82794.1"/>
    </source>
</evidence>
<evidence type="ECO:0000313" key="8">
    <source>
        <dbReference type="Proteomes" id="UP000515861"/>
    </source>
</evidence>
<accession>A0A7G9L2E5</accession>
<keyword evidence="8" id="KW-1185">Reference proteome</keyword>
<evidence type="ECO:0000256" key="3">
    <source>
        <dbReference type="ARBA" id="ARBA00022989"/>
    </source>
</evidence>
<dbReference type="RefSeq" id="WP_187479749.1">
    <property type="nucleotide sequence ID" value="NZ_CP060697.1"/>
</dbReference>
<protein>
    <submittedName>
        <fullName evidence="7">DUF202 domain-containing protein</fullName>
    </submittedName>
</protein>
<dbReference type="Pfam" id="PF02656">
    <property type="entry name" value="DUF202"/>
    <property type="match status" value="1"/>
</dbReference>
<comment type="subcellular location">
    <subcellularLocation>
        <location evidence="1">Endomembrane system</location>
        <topology evidence="1">Multi-pass membrane protein</topology>
    </subcellularLocation>
</comment>
<dbReference type="AlphaFoldDB" id="A0A7G9L2E5"/>
<proteinExistence type="predicted"/>
<dbReference type="KEGG" id="ssau:H8M03_12555"/>
<feature type="domain" description="DUF202" evidence="6">
    <location>
        <begin position="21"/>
        <end position="86"/>
    </location>
</feature>
<evidence type="ECO:0000256" key="2">
    <source>
        <dbReference type="ARBA" id="ARBA00022692"/>
    </source>
</evidence>
<gene>
    <name evidence="7" type="ORF">H8M03_12555</name>
</gene>
<name>A0A7G9L2E5_9SPHN</name>
<evidence type="ECO:0000259" key="6">
    <source>
        <dbReference type="Pfam" id="PF02656"/>
    </source>
</evidence>
<feature type="transmembrane region" description="Helical" evidence="5">
    <location>
        <begin position="58"/>
        <end position="78"/>
    </location>
</feature>
<evidence type="ECO:0000256" key="1">
    <source>
        <dbReference type="ARBA" id="ARBA00004127"/>
    </source>
</evidence>
<keyword evidence="2 5" id="KW-0812">Transmembrane</keyword>
<sequence length="128" mass="14183">MSDEPSSQQLAHDRTDLAEDRTVLANERTFAGWFRTGFASMAIGLGFQALFLKMEPAWVPKAIATIFLMLAIFIFVAAERRACKVLSRLDTHTVTEFKNRNLRLMVVAASLGVLALMIAIWVLPISAA</sequence>
<keyword evidence="4 5" id="KW-0472">Membrane</keyword>
<evidence type="ECO:0000256" key="4">
    <source>
        <dbReference type="ARBA" id="ARBA00023136"/>
    </source>
</evidence>
<dbReference type="GO" id="GO:0012505">
    <property type="term" value="C:endomembrane system"/>
    <property type="evidence" value="ECO:0007669"/>
    <property type="project" value="UniProtKB-SubCell"/>
</dbReference>